<evidence type="ECO:0000313" key="19">
    <source>
        <dbReference type="Proteomes" id="UP000321485"/>
    </source>
</evidence>
<dbReference type="HAMAP" id="MF_02239">
    <property type="entry name" value="HemJ"/>
    <property type="match status" value="1"/>
</dbReference>
<evidence type="ECO:0000256" key="9">
    <source>
        <dbReference type="ARBA" id="ARBA00022989"/>
    </source>
</evidence>
<evidence type="ECO:0000256" key="10">
    <source>
        <dbReference type="ARBA" id="ARBA00023002"/>
    </source>
</evidence>
<dbReference type="EMBL" id="JAVDTL010000001">
    <property type="protein sequence ID" value="MDR6765402.1"/>
    <property type="molecule type" value="Genomic_DNA"/>
</dbReference>
<keyword evidence="9 14" id="KW-1133">Transmembrane helix</keyword>
<dbReference type="Pfam" id="PF03653">
    <property type="entry name" value="UPF0093"/>
    <property type="match status" value="1"/>
</dbReference>
<feature type="transmembrane region" description="Helical" evidence="14">
    <location>
        <begin position="82"/>
        <end position="105"/>
    </location>
</feature>
<dbReference type="EMBL" id="VJWE01000011">
    <property type="protein sequence ID" value="TWG39353.1"/>
    <property type="molecule type" value="Genomic_DNA"/>
</dbReference>
<feature type="binding site" description="axial binding residue" evidence="14">
    <location>
        <position position="8"/>
    </location>
    <ligand>
        <name>heme</name>
        <dbReference type="ChEBI" id="CHEBI:30413"/>
    </ligand>
    <ligandPart>
        <name>Fe</name>
        <dbReference type="ChEBI" id="CHEBI:18248"/>
    </ligandPart>
</feature>
<evidence type="ECO:0000256" key="12">
    <source>
        <dbReference type="ARBA" id="ARBA00023136"/>
    </source>
</evidence>
<evidence type="ECO:0000256" key="6">
    <source>
        <dbReference type="ARBA" id="ARBA00022617"/>
    </source>
</evidence>
<accession>A0A561XTB5</accession>
<reference evidence="16 20" key="3">
    <citation type="submission" date="2023-07" db="EMBL/GenBank/DDBJ databases">
        <title>Sorghum-associated microbial communities from plants grown in Nebraska, USA.</title>
        <authorList>
            <person name="Schachtman D."/>
        </authorList>
    </citation>
    <scope>NUCLEOTIDE SEQUENCE [LARGE SCALE GENOMIC DNA]</scope>
    <source>
        <strain evidence="17 20">BE105</strain>
        <strain evidence="16">BE69</strain>
    </source>
</reference>
<dbReference type="AlphaFoldDB" id="A0A561XTB5"/>
<reference evidence="18 19" key="1">
    <citation type="journal article" date="2015" name="Stand. Genomic Sci.">
        <title>Genomic Encyclopedia of Bacterial and Archaeal Type Strains, Phase III: the genomes of soil and plant-associated and newly described type strains.</title>
        <authorList>
            <person name="Whitman W.B."/>
            <person name="Woyke T."/>
            <person name="Klenk H.P."/>
            <person name="Zhou Y."/>
            <person name="Lilburn T.G."/>
            <person name="Beck B.J."/>
            <person name="De Vos P."/>
            <person name="Vandamme P."/>
            <person name="Eisen J.A."/>
            <person name="Garrity G."/>
            <person name="Hugenholtz P."/>
            <person name="Kyrpides N.C."/>
        </authorList>
    </citation>
    <scope>NUCLEOTIDE SEQUENCE [LARGE SCALE GENOMIC DNA]</scope>
    <source>
        <strain evidence="18 19">DSM 64</strain>
    </source>
</reference>
<keyword evidence="12 14" id="KW-0472">Membrane</keyword>
<dbReference type="GO" id="GO:0070818">
    <property type="term" value="F:protoporphyrinogen oxidase activity"/>
    <property type="evidence" value="ECO:0007669"/>
    <property type="project" value="UniProtKB-UniRule"/>
</dbReference>
<feature type="binding site" description="axial binding residue" evidence="14">
    <location>
        <position position="86"/>
    </location>
    <ligand>
        <name>heme</name>
        <dbReference type="ChEBI" id="CHEBI:30413"/>
    </ligand>
    <ligandPart>
        <name>Fe</name>
        <dbReference type="ChEBI" id="CHEBI:18248"/>
    </ligandPart>
</feature>
<evidence type="ECO:0000256" key="15">
    <source>
        <dbReference type="PIRNR" id="PIRNR004638"/>
    </source>
</evidence>
<comment type="subunit">
    <text evidence="14">Homodimer.</text>
</comment>
<reference evidence="18" key="2">
    <citation type="submission" date="2019-07" db="EMBL/GenBank/DDBJ databases">
        <authorList>
            <person name="Goeker M."/>
            <person name="Huntemann M."/>
            <person name="Clum A."/>
            <person name="Pillay M."/>
            <person name="Palaniappan K."/>
            <person name="Varghese N."/>
            <person name="Mikhailova N."/>
            <person name="Stamatis D."/>
            <person name="Reddy T."/>
            <person name="Daum C."/>
            <person name="Shapiro N."/>
            <person name="Ivanova N."/>
            <person name="Kyrpides N."/>
            <person name="Woyke T."/>
        </authorList>
    </citation>
    <scope>NUCLEOTIDE SEQUENCE</scope>
    <source>
        <strain evidence="18">DSM 64</strain>
    </source>
</reference>
<name>A0A561XTB5_ACIDE</name>
<evidence type="ECO:0000256" key="13">
    <source>
        <dbReference type="ARBA" id="ARBA00048390"/>
    </source>
</evidence>
<proteinExistence type="inferred from homology"/>
<evidence type="ECO:0000256" key="5">
    <source>
        <dbReference type="ARBA" id="ARBA00022475"/>
    </source>
</evidence>
<dbReference type="Proteomes" id="UP001253458">
    <property type="component" value="Unassembled WGS sequence"/>
</dbReference>
<evidence type="ECO:0000313" key="16">
    <source>
        <dbReference type="EMBL" id="MDR6765402.1"/>
    </source>
</evidence>
<keyword evidence="10 14" id="KW-0560">Oxidoreductase</keyword>
<evidence type="ECO:0000313" key="20">
    <source>
        <dbReference type="Proteomes" id="UP001249076"/>
    </source>
</evidence>
<evidence type="ECO:0000313" key="17">
    <source>
        <dbReference type="EMBL" id="MDR6835840.1"/>
    </source>
</evidence>
<evidence type="ECO:0000313" key="18">
    <source>
        <dbReference type="EMBL" id="TWG39353.1"/>
    </source>
</evidence>
<feature type="transmembrane region" description="Helical" evidence="14">
    <location>
        <begin position="6"/>
        <end position="29"/>
    </location>
</feature>
<dbReference type="Proteomes" id="UP000321485">
    <property type="component" value="Unassembled WGS sequence"/>
</dbReference>
<keyword evidence="6 14" id="KW-0349">Heme</keyword>
<comment type="function">
    <text evidence="14 15">Catalyzes the oxidation of protoporphyrinogen IX to protoporphyrin IX.</text>
</comment>
<evidence type="ECO:0000256" key="11">
    <source>
        <dbReference type="ARBA" id="ARBA00023004"/>
    </source>
</evidence>
<dbReference type="RefSeq" id="WP_015012180.1">
    <property type="nucleotide sequence ID" value="NZ_CAXUPI020000010.1"/>
</dbReference>
<evidence type="ECO:0000256" key="8">
    <source>
        <dbReference type="ARBA" id="ARBA00022723"/>
    </source>
</evidence>
<dbReference type="PANTHER" id="PTHR40255:SF1">
    <property type="entry name" value="PROTOPORPHYRINOGEN IX OXIDASE"/>
    <property type="match status" value="1"/>
</dbReference>
<evidence type="ECO:0000256" key="1">
    <source>
        <dbReference type="ARBA" id="ARBA00004651"/>
    </source>
</evidence>
<dbReference type="GO" id="GO:0006782">
    <property type="term" value="P:protoporphyrinogen IX biosynthetic process"/>
    <property type="evidence" value="ECO:0007669"/>
    <property type="project" value="UniProtKB-UniRule"/>
</dbReference>
<evidence type="ECO:0000256" key="7">
    <source>
        <dbReference type="ARBA" id="ARBA00022692"/>
    </source>
</evidence>
<evidence type="ECO:0000256" key="14">
    <source>
        <dbReference type="HAMAP-Rule" id="MF_02239"/>
    </source>
</evidence>
<feature type="transmembrane region" description="Helical" evidence="14">
    <location>
        <begin position="50"/>
        <end position="70"/>
    </location>
</feature>
<dbReference type="PANTHER" id="PTHR40255">
    <property type="entry name" value="UPF0093 MEMBRANE PROTEIN SLR1790"/>
    <property type="match status" value="1"/>
</dbReference>
<dbReference type="GO" id="GO:0005886">
    <property type="term" value="C:plasma membrane"/>
    <property type="evidence" value="ECO:0007669"/>
    <property type="project" value="UniProtKB-SubCell"/>
</dbReference>
<dbReference type="InterPro" id="IPR005265">
    <property type="entry name" value="HemJ-like"/>
</dbReference>
<comment type="caution">
    <text evidence="18">The sequence shown here is derived from an EMBL/GenBank/DDBJ whole genome shotgun (WGS) entry which is preliminary data.</text>
</comment>
<keyword evidence="8 14" id="KW-0479">Metal-binding</keyword>
<dbReference type="EC" id="1.3.99.-" evidence="14 15"/>
<dbReference type="PIRSF" id="PIRSF004638">
    <property type="entry name" value="UCP004638"/>
    <property type="match status" value="1"/>
</dbReference>
<evidence type="ECO:0000256" key="4">
    <source>
        <dbReference type="ARBA" id="ARBA00017504"/>
    </source>
</evidence>
<dbReference type="UniPathway" id="UPA00251">
    <property type="reaction ID" value="UER00324"/>
</dbReference>
<gene>
    <name evidence="18" type="ORF">ATF69_1223</name>
    <name evidence="16" type="ORF">J2W88_000660</name>
    <name evidence="17" type="ORF">J2W93_000661</name>
</gene>
<keyword evidence="5 14" id="KW-1003">Cell membrane</keyword>
<dbReference type="GeneID" id="51110294"/>
<comment type="pathway">
    <text evidence="2 14 15">Porphyrin-containing compound metabolism; protoporphyrin-IX biosynthesis; protoporphyrin-IX from protoporphyrinogen-IX: step 1/1.</text>
</comment>
<evidence type="ECO:0000256" key="3">
    <source>
        <dbReference type="ARBA" id="ARBA00006501"/>
    </source>
</evidence>
<organism evidence="18 19">
    <name type="scientific">Acidovorax delafieldii</name>
    <name type="common">Pseudomonas delafieldii</name>
    <dbReference type="NCBI Taxonomy" id="47920"/>
    <lineage>
        <taxon>Bacteria</taxon>
        <taxon>Pseudomonadati</taxon>
        <taxon>Pseudomonadota</taxon>
        <taxon>Betaproteobacteria</taxon>
        <taxon>Burkholderiales</taxon>
        <taxon>Comamonadaceae</taxon>
        <taxon>Acidovorax</taxon>
    </lineage>
</organism>
<comment type="subcellular location">
    <subcellularLocation>
        <location evidence="1 14">Cell membrane</location>
        <topology evidence="1 14">Multi-pass membrane protein</topology>
    </subcellularLocation>
</comment>
<comment type="cofactor">
    <cofactor evidence="14 15">
        <name>heme b</name>
        <dbReference type="ChEBI" id="CHEBI:60344"/>
    </cofactor>
    <text evidence="14 15">Binds 1 heme b (iron(II)-protoporphyrin IX) group per subunit.</text>
</comment>
<comment type="catalytic activity">
    <reaction evidence="13 14 15">
        <text>protoporphyrinogen IX + 3 A = protoporphyrin IX + 3 AH2</text>
        <dbReference type="Rhea" id="RHEA:62000"/>
        <dbReference type="ChEBI" id="CHEBI:13193"/>
        <dbReference type="ChEBI" id="CHEBI:17499"/>
        <dbReference type="ChEBI" id="CHEBI:57306"/>
        <dbReference type="ChEBI" id="CHEBI:57307"/>
    </reaction>
</comment>
<evidence type="ECO:0000256" key="2">
    <source>
        <dbReference type="ARBA" id="ARBA00005073"/>
    </source>
</evidence>
<comment type="similarity">
    <text evidence="3 14 15">Belongs to the HemJ family.</text>
</comment>
<feature type="transmembrane region" description="Helical" evidence="14">
    <location>
        <begin position="117"/>
        <end position="139"/>
    </location>
</feature>
<dbReference type="EMBL" id="JAVDTS010000001">
    <property type="protein sequence ID" value="MDR6835840.1"/>
    <property type="molecule type" value="Genomic_DNA"/>
</dbReference>
<keyword evidence="20" id="KW-1185">Reference proteome</keyword>
<keyword evidence="7 14" id="KW-0812">Transmembrane</keyword>
<keyword evidence="11 14" id="KW-0408">Iron</keyword>
<dbReference type="GO" id="GO:0046872">
    <property type="term" value="F:metal ion binding"/>
    <property type="evidence" value="ECO:0007669"/>
    <property type="project" value="UniProtKB-UniRule"/>
</dbReference>
<protein>
    <recommendedName>
        <fullName evidence="4 14">Protoporphyrinogen IX oxidase</fullName>
        <shortName evidence="14">PPO</shortName>
        <ecNumber evidence="14 15">1.3.99.-</ecNumber>
    </recommendedName>
</protein>
<dbReference type="Proteomes" id="UP001249076">
    <property type="component" value="Unassembled WGS sequence"/>
</dbReference>
<sequence>MLWVKAFHIVFVASWFAGLFYLPRIFVNLAMVAPGSAAERDRLLLMARKLMRFTTLLAVPAIALGLWLWLGYGIGRGPGNGWMHAKLAVVVLVIGYHHACSVLLRKLADGTSRRSHVWFRWFNEAPVLLLLVAVVLVVVKPF</sequence>